<dbReference type="PROSITE" id="PS50016">
    <property type="entry name" value="ZF_PHD_2"/>
    <property type="match status" value="1"/>
</dbReference>
<evidence type="ECO:0000313" key="7">
    <source>
        <dbReference type="EMBL" id="KAF2712244.1"/>
    </source>
</evidence>
<evidence type="ECO:0000256" key="1">
    <source>
        <dbReference type="ARBA" id="ARBA00022723"/>
    </source>
</evidence>
<organism evidence="7 8">
    <name type="scientific">Pleomassaria siparia CBS 279.74</name>
    <dbReference type="NCBI Taxonomy" id="1314801"/>
    <lineage>
        <taxon>Eukaryota</taxon>
        <taxon>Fungi</taxon>
        <taxon>Dikarya</taxon>
        <taxon>Ascomycota</taxon>
        <taxon>Pezizomycotina</taxon>
        <taxon>Dothideomycetes</taxon>
        <taxon>Pleosporomycetidae</taxon>
        <taxon>Pleosporales</taxon>
        <taxon>Pleomassariaceae</taxon>
        <taxon>Pleomassaria</taxon>
    </lineage>
</organism>
<dbReference type="Pfam" id="PF00628">
    <property type="entry name" value="PHD"/>
    <property type="match status" value="1"/>
</dbReference>
<dbReference type="Gene3D" id="3.30.40.10">
    <property type="entry name" value="Zinc/RING finger domain, C3HC4 (zinc finger)"/>
    <property type="match status" value="1"/>
</dbReference>
<dbReference type="GO" id="GO:0008270">
    <property type="term" value="F:zinc ion binding"/>
    <property type="evidence" value="ECO:0007669"/>
    <property type="project" value="UniProtKB-KW"/>
</dbReference>
<dbReference type="SMART" id="SM00249">
    <property type="entry name" value="PHD"/>
    <property type="match status" value="1"/>
</dbReference>
<feature type="compositionally biased region" description="Basic residues" evidence="5">
    <location>
        <begin position="409"/>
        <end position="419"/>
    </location>
</feature>
<feature type="compositionally biased region" description="Acidic residues" evidence="5">
    <location>
        <begin position="164"/>
        <end position="173"/>
    </location>
</feature>
<keyword evidence="1" id="KW-0479">Metal-binding</keyword>
<gene>
    <name evidence="7" type="ORF">K504DRAFT_464322</name>
</gene>
<protein>
    <recommendedName>
        <fullName evidence="6">PHD-type domain-containing protein</fullName>
    </recommendedName>
</protein>
<evidence type="ECO:0000256" key="3">
    <source>
        <dbReference type="ARBA" id="ARBA00022833"/>
    </source>
</evidence>
<dbReference type="InterPro" id="IPR013083">
    <property type="entry name" value="Znf_RING/FYVE/PHD"/>
</dbReference>
<dbReference type="OrthoDB" id="5863171at2759"/>
<evidence type="ECO:0000256" key="5">
    <source>
        <dbReference type="SAM" id="MobiDB-lite"/>
    </source>
</evidence>
<evidence type="ECO:0000256" key="2">
    <source>
        <dbReference type="ARBA" id="ARBA00022771"/>
    </source>
</evidence>
<feature type="region of interest" description="Disordered" evidence="5">
    <location>
        <begin position="1"/>
        <end position="53"/>
    </location>
</feature>
<reference evidence="7" key="1">
    <citation type="journal article" date="2020" name="Stud. Mycol.">
        <title>101 Dothideomycetes genomes: a test case for predicting lifestyles and emergence of pathogens.</title>
        <authorList>
            <person name="Haridas S."/>
            <person name="Albert R."/>
            <person name="Binder M."/>
            <person name="Bloem J."/>
            <person name="Labutti K."/>
            <person name="Salamov A."/>
            <person name="Andreopoulos B."/>
            <person name="Baker S."/>
            <person name="Barry K."/>
            <person name="Bills G."/>
            <person name="Bluhm B."/>
            <person name="Cannon C."/>
            <person name="Castanera R."/>
            <person name="Culley D."/>
            <person name="Daum C."/>
            <person name="Ezra D."/>
            <person name="Gonzalez J."/>
            <person name="Henrissat B."/>
            <person name="Kuo A."/>
            <person name="Liang C."/>
            <person name="Lipzen A."/>
            <person name="Lutzoni F."/>
            <person name="Magnuson J."/>
            <person name="Mondo S."/>
            <person name="Nolan M."/>
            <person name="Ohm R."/>
            <person name="Pangilinan J."/>
            <person name="Park H.-J."/>
            <person name="Ramirez L."/>
            <person name="Alfaro M."/>
            <person name="Sun H."/>
            <person name="Tritt A."/>
            <person name="Yoshinaga Y."/>
            <person name="Zwiers L.-H."/>
            <person name="Turgeon B."/>
            <person name="Goodwin S."/>
            <person name="Spatafora J."/>
            <person name="Crous P."/>
            <person name="Grigoriev I."/>
        </authorList>
    </citation>
    <scope>NUCLEOTIDE SEQUENCE</scope>
    <source>
        <strain evidence="7">CBS 279.74</strain>
    </source>
</reference>
<dbReference type="InterPro" id="IPR019786">
    <property type="entry name" value="Zinc_finger_PHD-type_CS"/>
</dbReference>
<evidence type="ECO:0000313" key="8">
    <source>
        <dbReference type="Proteomes" id="UP000799428"/>
    </source>
</evidence>
<keyword evidence="8" id="KW-1185">Reference proteome</keyword>
<feature type="compositionally biased region" description="Polar residues" evidence="5">
    <location>
        <begin position="178"/>
        <end position="190"/>
    </location>
</feature>
<evidence type="ECO:0000259" key="6">
    <source>
        <dbReference type="PROSITE" id="PS50016"/>
    </source>
</evidence>
<feature type="compositionally biased region" description="Low complexity" evidence="5">
    <location>
        <begin position="124"/>
        <end position="138"/>
    </location>
</feature>
<feature type="compositionally biased region" description="Acidic residues" evidence="5">
    <location>
        <begin position="448"/>
        <end position="457"/>
    </location>
</feature>
<evidence type="ECO:0000256" key="4">
    <source>
        <dbReference type="PROSITE-ProRule" id="PRU00146"/>
    </source>
</evidence>
<feature type="region of interest" description="Disordered" evidence="5">
    <location>
        <begin position="346"/>
        <end position="393"/>
    </location>
</feature>
<feature type="region of interest" description="Disordered" evidence="5">
    <location>
        <begin position="405"/>
        <end position="475"/>
    </location>
</feature>
<feature type="compositionally biased region" description="Pro residues" evidence="5">
    <location>
        <begin position="31"/>
        <end position="47"/>
    </location>
</feature>
<feature type="region of interest" description="Disordered" evidence="5">
    <location>
        <begin position="91"/>
        <end position="190"/>
    </location>
</feature>
<proteinExistence type="predicted"/>
<dbReference type="CDD" id="cd15502">
    <property type="entry name" value="PHD_Phf1p_Phf2p_like"/>
    <property type="match status" value="1"/>
</dbReference>
<dbReference type="Proteomes" id="UP000799428">
    <property type="component" value="Unassembled WGS sequence"/>
</dbReference>
<feature type="compositionally biased region" description="Polar residues" evidence="5">
    <location>
        <begin position="378"/>
        <end position="389"/>
    </location>
</feature>
<dbReference type="EMBL" id="MU005766">
    <property type="protein sequence ID" value="KAF2712244.1"/>
    <property type="molecule type" value="Genomic_DNA"/>
</dbReference>
<sequence length="529" mass="56191">MDQLKAPVGNPKPIQPPTGANTPGAPNLSAPAPPSWTAPTMPMPPRDSAPSFPQFSASTAAILSRLQASRGDVAGSLAFEAKKAEVMQNYVTSDKLPTPPPIANTGKRGKGGGRTALKTDVAVKSPATGTTPTSARGTSGRGRGRGRGGRGGGRGGKRKRADSAESDEAEDSDISSSYTPLPTRTKSGRNVNKPVVFVPTIPEPTPTVKRRRSTKTILAAQCKACHRGTDPTSNRIVFCDICSTPYHQYCHDPPIENDVVTLLEKEWICGPCERSKNTVVEGTEDLIAAEGLTIDEKRAYLSSLPQARLVSLLLHSVVRHPELPIFPPDIREIISEISRIAKTAQPALSNNKPQPTPLPPIVQQQVTSPANGMGSTGGTPRSQHMATDSSEMDPAEAQLFAEMGGSHVSKPKSKSKSKSKANSQPQPQPQPQPPASTSTKANPVTTEPLDEYDDGYDTDPPAHYPKAGNGLARTMRPESEDLQWLVDDNFEVFSHGWKGDGSGVGADTAMNGYDAVESMEGVEQGSRHA</sequence>
<dbReference type="InterPro" id="IPR001965">
    <property type="entry name" value="Znf_PHD"/>
</dbReference>
<keyword evidence="2 4" id="KW-0863">Zinc-finger</keyword>
<name>A0A6G1KHD9_9PLEO</name>
<feature type="domain" description="PHD-type" evidence="6">
    <location>
        <begin position="219"/>
        <end position="275"/>
    </location>
</feature>
<dbReference type="AlphaFoldDB" id="A0A6G1KHD9"/>
<dbReference type="InterPro" id="IPR011011">
    <property type="entry name" value="Znf_FYVE_PHD"/>
</dbReference>
<keyword evidence="3" id="KW-0862">Zinc</keyword>
<dbReference type="InterPro" id="IPR019787">
    <property type="entry name" value="Znf_PHD-finger"/>
</dbReference>
<accession>A0A6G1KHD9</accession>
<dbReference type="SUPFAM" id="SSF57903">
    <property type="entry name" value="FYVE/PHD zinc finger"/>
    <property type="match status" value="1"/>
</dbReference>
<dbReference type="PROSITE" id="PS01359">
    <property type="entry name" value="ZF_PHD_1"/>
    <property type="match status" value="1"/>
</dbReference>